<feature type="region of interest" description="Disordered" evidence="17">
    <location>
        <begin position="1"/>
        <end position="95"/>
    </location>
</feature>
<dbReference type="GO" id="GO:0005524">
    <property type="term" value="F:ATP binding"/>
    <property type="evidence" value="ECO:0007669"/>
    <property type="project" value="UniProtKB-KW"/>
</dbReference>
<dbReference type="InterPro" id="IPR013020">
    <property type="entry name" value="Rad3/Chl1-like"/>
</dbReference>
<dbReference type="InterPro" id="IPR014001">
    <property type="entry name" value="Helicase_ATP-bd"/>
</dbReference>
<evidence type="ECO:0000256" key="1">
    <source>
        <dbReference type="ARBA" id="ARBA00004123"/>
    </source>
</evidence>
<keyword evidence="8" id="KW-0067">ATP-binding</keyword>
<dbReference type="InterPro" id="IPR045028">
    <property type="entry name" value="DinG/Rad3-like"/>
</dbReference>
<dbReference type="InterPro" id="IPR027417">
    <property type="entry name" value="P-loop_NTPase"/>
</dbReference>
<evidence type="ECO:0000256" key="13">
    <source>
        <dbReference type="ARBA" id="ARBA00023235"/>
    </source>
</evidence>
<evidence type="ECO:0000256" key="9">
    <source>
        <dbReference type="ARBA" id="ARBA00023004"/>
    </source>
</evidence>
<evidence type="ECO:0000256" key="3">
    <source>
        <dbReference type="ARBA" id="ARBA00022723"/>
    </source>
</evidence>
<feature type="compositionally biased region" description="Pro residues" evidence="17">
    <location>
        <begin position="42"/>
        <end position="58"/>
    </location>
</feature>
<reference evidence="19 20" key="1">
    <citation type="submission" date="2020-08" db="EMBL/GenBank/DDBJ databases">
        <title>Aphidius gifuensis genome sequencing and assembly.</title>
        <authorList>
            <person name="Du Z."/>
        </authorList>
    </citation>
    <scope>NUCLEOTIDE SEQUENCE [LARGE SCALE GENOMIC DNA]</scope>
    <source>
        <strain evidence="19">YNYX2018</strain>
        <tissue evidence="19">Adults</tissue>
    </source>
</reference>
<keyword evidence="2" id="KW-0004">4Fe-4S</keyword>
<dbReference type="GO" id="GO:1990918">
    <property type="term" value="P:double-strand break repair involved in meiotic recombination"/>
    <property type="evidence" value="ECO:0007669"/>
    <property type="project" value="TreeGrafter"/>
</dbReference>
<evidence type="ECO:0000256" key="4">
    <source>
        <dbReference type="ARBA" id="ARBA00022741"/>
    </source>
</evidence>
<evidence type="ECO:0000256" key="6">
    <source>
        <dbReference type="ARBA" id="ARBA00022801"/>
    </source>
</evidence>
<keyword evidence="12" id="KW-0234">DNA repair</keyword>
<organism evidence="19 20">
    <name type="scientific">Aphidius gifuensis</name>
    <name type="common">Parasitoid wasp</name>
    <dbReference type="NCBI Taxonomy" id="684658"/>
    <lineage>
        <taxon>Eukaryota</taxon>
        <taxon>Metazoa</taxon>
        <taxon>Ecdysozoa</taxon>
        <taxon>Arthropoda</taxon>
        <taxon>Hexapoda</taxon>
        <taxon>Insecta</taxon>
        <taxon>Pterygota</taxon>
        <taxon>Neoptera</taxon>
        <taxon>Endopterygota</taxon>
        <taxon>Hymenoptera</taxon>
        <taxon>Apocrita</taxon>
        <taxon>Ichneumonoidea</taxon>
        <taxon>Braconidae</taxon>
        <taxon>Aphidiinae</taxon>
        <taxon>Aphidius</taxon>
    </lineage>
</organism>
<evidence type="ECO:0000256" key="15">
    <source>
        <dbReference type="ARBA" id="ARBA00049360"/>
    </source>
</evidence>
<evidence type="ECO:0000256" key="14">
    <source>
        <dbReference type="ARBA" id="ARBA00023242"/>
    </source>
</evidence>
<dbReference type="InterPro" id="IPR014013">
    <property type="entry name" value="Helic_SF1/SF2_ATP-bd_DinG/Rad3"/>
</dbReference>
<keyword evidence="9" id="KW-0408">Iron</keyword>
<evidence type="ECO:0000256" key="16">
    <source>
        <dbReference type="ARBA" id="ARBA00073810"/>
    </source>
</evidence>
<evidence type="ECO:0000256" key="17">
    <source>
        <dbReference type="SAM" id="MobiDB-lite"/>
    </source>
</evidence>
<dbReference type="SMART" id="SM00491">
    <property type="entry name" value="HELICc2"/>
    <property type="match status" value="1"/>
</dbReference>
<comment type="catalytic activity">
    <reaction evidence="15">
        <text>ATP + H2O = ADP + phosphate + H(+)</text>
        <dbReference type="Rhea" id="RHEA:13065"/>
        <dbReference type="ChEBI" id="CHEBI:15377"/>
        <dbReference type="ChEBI" id="CHEBI:15378"/>
        <dbReference type="ChEBI" id="CHEBI:30616"/>
        <dbReference type="ChEBI" id="CHEBI:43474"/>
        <dbReference type="ChEBI" id="CHEBI:456216"/>
    </reaction>
</comment>
<dbReference type="PANTHER" id="PTHR11472">
    <property type="entry name" value="DNA REPAIR DEAD HELICASE RAD3/XP-D SUBFAMILY MEMBER"/>
    <property type="match status" value="1"/>
</dbReference>
<keyword evidence="5" id="KW-0227">DNA damage</keyword>
<dbReference type="InterPro" id="IPR010614">
    <property type="entry name" value="RAD3-like_helicase_DEAD"/>
</dbReference>
<dbReference type="GO" id="GO:0005634">
    <property type="term" value="C:nucleus"/>
    <property type="evidence" value="ECO:0007669"/>
    <property type="project" value="UniProtKB-SubCell"/>
</dbReference>
<sequence length="951" mass="107265">MSDISLVEDDMTDSSMEICPVPDLTGLSATMVDSSDDDSFDPPTPARRPINPPPPPPSTHLDYSTIIITSDESDDDDNVDTKTTQPNKCSTVTSNAGDIKSSVNDKIVDVPFAGGGKSSVNDKIVDVPFAGDGKSSDDVEIVDVPIDNSKRPTESMFKWDINNLTSTNQSLKRLPHSPMESTSKKSKIMMDEIVPCAVKVRGIVKKISGVHVEFPLNPYPSQSAVMCALIKSCQKRENALLESPTGSGKTLALLCAALAWQRQENGDSLHTYTTTRKNKKIKNHERKDDPNFDVVDDGRVFEEKGAKIFYGSRTHRQITQVVKELKRTAYRNVKMTILSSRDFTCIQETKKNKTEFCNDLLDPIKKKGCPFYASDPSSRPLSSHQDFDKVGLETPFDIEDLVTVGKDNGCCPYFAARDLMQFSDIIFCPYNYLIDPSIRQSMSITLKDNVIILDEAHNIEDICRNSGSAVIKINELTDIIQDLDTFAKNFKDENKHFITEPCPQFVPEIVKFCQVFMNFLKLVDLKTKVNSSTPVSKYWTGPELVQVMHVNKMSTETIKSFINHCKDACEHAKDAKESMRDPKSGFKPSVSGGIIRIIERFVFGLMSVTSVNAADYVVYVKEIVEWNSPKYADDDEFVSTKKETLRVIEFLCLNPGVVFKPISETARSVILASGTLSPITSFASELQTKFYSISTNHVTPKDNVYVRSISKGPNGADLLANYSNVQTWKFQDDVGQTIIDVCQTVPYGVLCFFSSYTVMTKITERMSLTKAMQKVSSHKVIYSEPRTNDELTEIMDNYRKDCQKKGALLFAVFRGKVAEGIDFSDNEARAVITIGIPYGVRTDAAIECKLLYNDKYASRKNLLKGQDWYTVTAYRALNQALGRCIRHREDWGAIIMIDSRFMYEKNQSYLPRWITQMWTDKSHMYDLPYKLKEFVKDRIQYYEQKELEDSM</sequence>
<dbReference type="SUPFAM" id="SSF52540">
    <property type="entry name" value="P-loop containing nucleoside triphosphate hydrolases"/>
    <property type="match status" value="1"/>
</dbReference>
<feature type="compositionally biased region" description="Polar residues" evidence="17">
    <location>
        <begin position="85"/>
        <end position="95"/>
    </location>
</feature>
<dbReference type="Pfam" id="PF13307">
    <property type="entry name" value="Helicase_C_2"/>
    <property type="match status" value="1"/>
</dbReference>
<keyword evidence="10" id="KW-0411">Iron-sulfur</keyword>
<keyword evidence="3" id="KW-0479">Metal-binding</keyword>
<feature type="compositionally biased region" description="Acidic residues" evidence="17">
    <location>
        <begin position="1"/>
        <end position="12"/>
    </location>
</feature>
<dbReference type="EMBL" id="JACMRX010000002">
    <property type="protein sequence ID" value="KAF7994684.1"/>
    <property type="molecule type" value="Genomic_DNA"/>
</dbReference>
<evidence type="ECO:0000256" key="8">
    <source>
        <dbReference type="ARBA" id="ARBA00022840"/>
    </source>
</evidence>
<dbReference type="InterPro" id="IPR006555">
    <property type="entry name" value="ATP-dep_Helicase_C"/>
</dbReference>
<dbReference type="GO" id="GO:0003678">
    <property type="term" value="F:DNA helicase activity"/>
    <property type="evidence" value="ECO:0007669"/>
    <property type="project" value="InterPro"/>
</dbReference>
<dbReference type="FunFam" id="3.40.50.300:FF:000431">
    <property type="entry name" value="Regulator of telomere elongation helicase 1"/>
    <property type="match status" value="1"/>
</dbReference>
<evidence type="ECO:0000313" key="19">
    <source>
        <dbReference type="EMBL" id="KAF7994684.1"/>
    </source>
</evidence>
<keyword evidence="7" id="KW-0347">Helicase</keyword>
<dbReference type="OrthoDB" id="19182at2759"/>
<dbReference type="CDD" id="cd18788">
    <property type="entry name" value="SF2_C_XPD"/>
    <property type="match status" value="1"/>
</dbReference>
<keyword evidence="20" id="KW-1185">Reference proteome</keyword>
<dbReference type="GO" id="GO:0003677">
    <property type="term" value="F:DNA binding"/>
    <property type="evidence" value="ECO:0007669"/>
    <property type="project" value="UniProtKB-KW"/>
</dbReference>
<dbReference type="AlphaFoldDB" id="A0A835CT54"/>
<evidence type="ECO:0000256" key="7">
    <source>
        <dbReference type="ARBA" id="ARBA00022806"/>
    </source>
</evidence>
<dbReference type="SMART" id="SM00488">
    <property type="entry name" value="DEXDc2"/>
    <property type="match status" value="1"/>
</dbReference>
<accession>A0A835CT54</accession>
<dbReference type="PANTHER" id="PTHR11472:SF47">
    <property type="entry name" value="FANCONI ANEMIA GROUP J PROTEIN"/>
    <property type="match status" value="1"/>
</dbReference>
<dbReference type="SMART" id="SM00487">
    <property type="entry name" value="DEXDc"/>
    <property type="match status" value="1"/>
</dbReference>
<dbReference type="Proteomes" id="UP000639338">
    <property type="component" value="Unassembled WGS sequence"/>
</dbReference>
<feature type="domain" description="Helicase ATP-binding" evidence="18">
    <location>
        <begin position="208"/>
        <end position="502"/>
    </location>
</feature>
<dbReference type="InterPro" id="IPR042493">
    <property type="entry name" value="XPD_DNA_FeS"/>
</dbReference>
<keyword evidence="6" id="KW-0378">Hydrolase</keyword>
<evidence type="ECO:0000313" key="20">
    <source>
        <dbReference type="Proteomes" id="UP000639338"/>
    </source>
</evidence>
<name>A0A835CT54_APHGI</name>
<dbReference type="GO" id="GO:0051539">
    <property type="term" value="F:4 iron, 4 sulfur cluster binding"/>
    <property type="evidence" value="ECO:0007669"/>
    <property type="project" value="UniProtKB-KW"/>
</dbReference>
<comment type="caution">
    <text evidence="19">The sequence shown here is derived from an EMBL/GenBank/DDBJ whole genome shotgun (WGS) entry which is preliminary data.</text>
</comment>
<dbReference type="Pfam" id="PF06733">
    <property type="entry name" value="DEAD_2"/>
    <property type="match status" value="1"/>
</dbReference>
<proteinExistence type="predicted"/>
<evidence type="ECO:0000256" key="10">
    <source>
        <dbReference type="ARBA" id="ARBA00023014"/>
    </source>
</evidence>
<comment type="subcellular location">
    <subcellularLocation>
        <location evidence="1">Nucleus</location>
    </subcellularLocation>
</comment>
<dbReference type="Gene3D" id="3.40.50.300">
    <property type="entry name" value="P-loop containing nucleotide triphosphate hydrolases"/>
    <property type="match status" value="3"/>
</dbReference>
<evidence type="ECO:0000256" key="5">
    <source>
        <dbReference type="ARBA" id="ARBA00022763"/>
    </source>
</evidence>
<dbReference type="InterPro" id="IPR006554">
    <property type="entry name" value="Helicase-like_DEXD_c2"/>
</dbReference>
<dbReference type="Gene3D" id="1.10.30.20">
    <property type="entry name" value="Bacterial XPD DNA helicase, FeS cluster domain"/>
    <property type="match status" value="1"/>
</dbReference>
<dbReference type="NCBIfam" id="TIGR00604">
    <property type="entry name" value="rad3"/>
    <property type="match status" value="1"/>
</dbReference>
<keyword evidence="13" id="KW-0413">Isomerase</keyword>
<evidence type="ECO:0000256" key="11">
    <source>
        <dbReference type="ARBA" id="ARBA00023125"/>
    </source>
</evidence>
<dbReference type="GO" id="GO:0046872">
    <property type="term" value="F:metal ion binding"/>
    <property type="evidence" value="ECO:0007669"/>
    <property type="project" value="UniProtKB-KW"/>
</dbReference>
<dbReference type="Gene3D" id="1.10.275.40">
    <property type="match status" value="1"/>
</dbReference>
<evidence type="ECO:0000259" key="18">
    <source>
        <dbReference type="PROSITE" id="PS51193"/>
    </source>
</evidence>
<evidence type="ECO:0000256" key="2">
    <source>
        <dbReference type="ARBA" id="ARBA00022485"/>
    </source>
</evidence>
<dbReference type="PROSITE" id="PS51193">
    <property type="entry name" value="HELICASE_ATP_BIND_2"/>
    <property type="match status" value="1"/>
</dbReference>
<evidence type="ECO:0000256" key="12">
    <source>
        <dbReference type="ARBA" id="ARBA00023204"/>
    </source>
</evidence>
<keyword evidence="4" id="KW-0547">Nucleotide-binding</keyword>
<keyword evidence="11" id="KW-0238">DNA-binding</keyword>
<keyword evidence="14" id="KW-0539">Nucleus</keyword>
<gene>
    <name evidence="19" type="ORF">HCN44_004156</name>
</gene>
<dbReference type="GO" id="GO:0016818">
    <property type="term" value="F:hydrolase activity, acting on acid anhydrides, in phosphorus-containing anhydrides"/>
    <property type="evidence" value="ECO:0007669"/>
    <property type="project" value="InterPro"/>
</dbReference>
<dbReference type="GO" id="GO:0006289">
    <property type="term" value="P:nucleotide-excision repair"/>
    <property type="evidence" value="ECO:0007669"/>
    <property type="project" value="TreeGrafter"/>
</dbReference>
<protein>
    <recommendedName>
        <fullName evidence="16">Regulator of telomere elongation helicase 1 homolog</fullName>
    </recommendedName>
</protein>